<dbReference type="AlphaFoldDB" id="D7FTR8"/>
<dbReference type="GO" id="GO:0016740">
    <property type="term" value="F:transferase activity"/>
    <property type="evidence" value="ECO:0007669"/>
    <property type="project" value="UniProtKB-KW"/>
</dbReference>
<feature type="domain" description="Phosphatidylinositol N-acetylglucosaminyltransferase subunit H conserved" evidence="5">
    <location>
        <begin position="67"/>
        <end position="129"/>
    </location>
</feature>
<comment type="similarity">
    <text evidence="2">Belongs to the PIGH family.</text>
</comment>
<feature type="transmembrane region" description="Helical" evidence="4">
    <location>
        <begin position="38"/>
        <end position="57"/>
    </location>
</feature>
<comment type="pathway">
    <text evidence="1">Glycolipid biosynthesis; glycosylphosphatidylinositol-anchor biosynthesis.</text>
</comment>
<evidence type="ECO:0000256" key="2">
    <source>
        <dbReference type="ARBA" id="ARBA00009610"/>
    </source>
</evidence>
<keyword evidence="4" id="KW-0812">Transmembrane</keyword>
<evidence type="ECO:0000256" key="3">
    <source>
        <dbReference type="SAM" id="MobiDB-lite"/>
    </source>
</evidence>
<organism evidence="6 7">
    <name type="scientific">Ectocarpus siliculosus</name>
    <name type="common">Brown alga</name>
    <name type="synonym">Conferva siliculosa</name>
    <dbReference type="NCBI Taxonomy" id="2880"/>
    <lineage>
        <taxon>Eukaryota</taxon>
        <taxon>Sar</taxon>
        <taxon>Stramenopiles</taxon>
        <taxon>Ochrophyta</taxon>
        <taxon>PX clade</taxon>
        <taxon>Phaeophyceae</taxon>
        <taxon>Ectocarpales</taxon>
        <taxon>Ectocarpaceae</taxon>
        <taxon>Ectocarpus</taxon>
    </lineage>
</organism>
<evidence type="ECO:0000313" key="7">
    <source>
        <dbReference type="Proteomes" id="UP000002630"/>
    </source>
</evidence>
<keyword evidence="4" id="KW-0472">Membrane</keyword>
<accession>D7FTR8</accession>
<dbReference type="STRING" id="2880.D7FTR8"/>
<dbReference type="UniPathway" id="UPA00196"/>
<gene>
    <name evidence="6" type="ORF">Esi_0256_0028</name>
</gene>
<dbReference type="eggNOG" id="KOG4551">
    <property type="taxonomic scope" value="Eukaryota"/>
</dbReference>
<dbReference type="EMBL" id="FN648438">
    <property type="protein sequence ID" value="CBJ31445.1"/>
    <property type="molecule type" value="Genomic_DNA"/>
</dbReference>
<dbReference type="InParanoid" id="D7FTR8"/>
<dbReference type="PANTHER" id="PTHR15231">
    <property type="entry name" value="PHOSPHATIDYLINOSITOL N-ACETYLGLUCOSAMINYLTRANSFERASE SUBUNIT H"/>
    <property type="match status" value="1"/>
</dbReference>
<evidence type="ECO:0000313" key="6">
    <source>
        <dbReference type="EMBL" id="CBJ31445.1"/>
    </source>
</evidence>
<dbReference type="GO" id="GO:0000506">
    <property type="term" value="C:glycosylphosphatidylinositol-N-acetylglucosaminyltransferase (GPI-GnT) complex"/>
    <property type="evidence" value="ECO:0007669"/>
    <property type="project" value="InterPro"/>
</dbReference>
<evidence type="ECO:0000256" key="1">
    <source>
        <dbReference type="ARBA" id="ARBA00004687"/>
    </source>
</evidence>
<dbReference type="GO" id="GO:0006506">
    <property type="term" value="P:GPI anchor biosynthetic process"/>
    <property type="evidence" value="ECO:0007669"/>
    <property type="project" value="UniProtKB-UniPathway"/>
</dbReference>
<dbReference type="InterPro" id="IPR044215">
    <property type="entry name" value="PIG-H"/>
</dbReference>
<dbReference type="Pfam" id="PF10181">
    <property type="entry name" value="PIG-H"/>
    <property type="match status" value="1"/>
</dbReference>
<dbReference type="Proteomes" id="UP000002630">
    <property type="component" value="Linkage Group LG17"/>
</dbReference>
<sequence length="246" mass="26346">MYTCERLGENATKFKYTPSDGDHSCGGAWQSLAVKGSAFLGGVGLVLVLFCLAWSLGCRSRVREEFLLVVRELGVQVTTKYVDGREKTTFLDKAKIKAILINEGITMHRVVFYLAFVVAGRDKMVVAFENLQPRLNVLIKVYRGTRAAILGEAGDEQQSRTNDMMSMGFDAGAPGFPTASAAAPTTGIVGGGGGEIGEPRISLRAAGRRGDSGLRRTDRIARRQAQARLAGASAAASGWPPPHMPN</sequence>
<reference evidence="6 7" key="1">
    <citation type="journal article" date="2010" name="Nature">
        <title>The Ectocarpus genome and the independent evolution of multicellularity in brown algae.</title>
        <authorList>
            <person name="Cock J.M."/>
            <person name="Sterck L."/>
            <person name="Rouze P."/>
            <person name="Scornet D."/>
            <person name="Allen A.E."/>
            <person name="Amoutzias G."/>
            <person name="Anthouard V."/>
            <person name="Artiguenave F."/>
            <person name="Aury J.M."/>
            <person name="Badger J.H."/>
            <person name="Beszteri B."/>
            <person name="Billiau K."/>
            <person name="Bonnet E."/>
            <person name="Bothwell J.H."/>
            <person name="Bowler C."/>
            <person name="Boyen C."/>
            <person name="Brownlee C."/>
            <person name="Carrano C.J."/>
            <person name="Charrier B."/>
            <person name="Cho G.Y."/>
            <person name="Coelho S.M."/>
            <person name="Collen J."/>
            <person name="Corre E."/>
            <person name="Da Silva C."/>
            <person name="Delage L."/>
            <person name="Delaroque N."/>
            <person name="Dittami S.M."/>
            <person name="Doulbeau S."/>
            <person name="Elias M."/>
            <person name="Farnham G."/>
            <person name="Gachon C.M."/>
            <person name="Gschloessl B."/>
            <person name="Heesch S."/>
            <person name="Jabbari K."/>
            <person name="Jubin C."/>
            <person name="Kawai H."/>
            <person name="Kimura K."/>
            <person name="Kloareg B."/>
            <person name="Kupper F.C."/>
            <person name="Lang D."/>
            <person name="Le Bail A."/>
            <person name="Leblanc C."/>
            <person name="Lerouge P."/>
            <person name="Lohr M."/>
            <person name="Lopez P.J."/>
            <person name="Martens C."/>
            <person name="Maumus F."/>
            <person name="Michel G."/>
            <person name="Miranda-Saavedra D."/>
            <person name="Morales J."/>
            <person name="Moreau H."/>
            <person name="Motomura T."/>
            <person name="Nagasato C."/>
            <person name="Napoli C.A."/>
            <person name="Nelson D.R."/>
            <person name="Nyvall-Collen P."/>
            <person name="Peters A.F."/>
            <person name="Pommier C."/>
            <person name="Potin P."/>
            <person name="Poulain J."/>
            <person name="Quesneville H."/>
            <person name="Read B."/>
            <person name="Rensing S.A."/>
            <person name="Ritter A."/>
            <person name="Rousvoal S."/>
            <person name="Samanta M."/>
            <person name="Samson G."/>
            <person name="Schroeder D.C."/>
            <person name="Segurens B."/>
            <person name="Strittmatter M."/>
            <person name="Tonon T."/>
            <person name="Tregear J.W."/>
            <person name="Valentin K."/>
            <person name="von Dassow P."/>
            <person name="Yamagishi T."/>
            <person name="Van de Peer Y."/>
            <person name="Wincker P."/>
        </authorList>
    </citation>
    <scope>NUCLEOTIDE SEQUENCE [LARGE SCALE GENOMIC DNA]</scope>
    <source>
        <strain evidence="7">Ec32 / CCAP1310/4</strain>
    </source>
</reference>
<dbReference type="PANTHER" id="PTHR15231:SF1">
    <property type="entry name" value="PHOSPHATIDYLINOSITOL N-ACETYLGLUCOSAMINYLTRANSFERASE SUBUNIT H"/>
    <property type="match status" value="1"/>
</dbReference>
<feature type="compositionally biased region" description="Low complexity" evidence="3">
    <location>
        <begin position="225"/>
        <end position="236"/>
    </location>
</feature>
<proteinExistence type="inferred from homology"/>
<evidence type="ECO:0000259" key="5">
    <source>
        <dbReference type="Pfam" id="PF10181"/>
    </source>
</evidence>
<protein>
    <submittedName>
        <fullName evidence="6">Glycosyltransferase</fullName>
    </submittedName>
</protein>
<keyword evidence="7" id="KW-1185">Reference proteome</keyword>
<evidence type="ECO:0000256" key="4">
    <source>
        <dbReference type="SAM" id="Phobius"/>
    </source>
</evidence>
<dbReference type="InterPro" id="IPR019328">
    <property type="entry name" value="PIGH-H_dom"/>
</dbReference>
<dbReference type="OrthoDB" id="6256716at2759"/>
<keyword evidence="4" id="KW-1133">Transmembrane helix</keyword>
<feature type="region of interest" description="Disordered" evidence="3">
    <location>
        <begin position="225"/>
        <end position="246"/>
    </location>
</feature>
<dbReference type="EMBL" id="FN649742">
    <property type="protein sequence ID" value="CBJ31445.1"/>
    <property type="molecule type" value="Genomic_DNA"/>
</dbReference>
<name>D7FTR8_ECTSI</name>